<accession>A0A6A6WSG0</accession>
<name>A0A6A6WSG0_9PLEO</name>
<reference evidence="2" key="1">
    <citation type="journal article" date="2020" name="Stud. Mycol.">
        <title>101 Dothideomycetes genomes: a test case for predicting lifestyles and emergence of pathogens.</title>
        <authorList>
            <person name="Haridas S."/>
            <person name="Albert R."/>
            <person name="Binder M."/>
            <person name="Bloem J."/>
            <person name="Labutti K."/>
            <person name="Salamov A."/>
            <person name="Andreopoulos B."/>
            <person name="Baker S."/>
            <person name="Barry K."/>
            <person name="Bills G."/>
            <person name="Bluhm B."/>
            <person name="Cannon C."/>
            <person name="Castanera R."/>
            <person name="Culley D."/>
            <person name="Daum C."/>
            <person name="Ezra D."/>
            <person name="Gonzalez J."/>
            <person name="Henrissat B."/>
            <person name="Kuo A."/>
            <person name="Liang C."/>
            <person name="Lipzen A."/>
            <person name="Lutzoni F."/>
            <person name="Magnuson J."/>
            <person name="Mondo S."/>
            <person name="Nolan M."/>
            <person name="Ohm R."/>
            <person name="Pangilinan J."/>
            <person name="Park H.-J."/>
            <person name="Ramirez L."/>
            <person name="Alfaro M."/>
            <person name="Sun H."/>
            <person name="Tritt A."/>
            <person name="Yoshinaga Y."/>
            <person name="Zwiers L.-H."/>
            <person name="Turgeon B."/>
            <person name="Goodwin S."/>
            <person name="Spatafora J."/>
            <person name="Crous P."/>
            <person name="Grigoriev I."/>
        </authorList>
    </citation>
    <scope>NUCLEOTIDE SEQUENCE</scope>
    <source>
        <strain evidence="2">CBS 109.77</strain>
    </source>
</reference>
<evidence type="ECO:0000313" key="2">
    <source>
        <dbReference type="EMBL" id="KAF2786858.1"/>
    </source>
</evidence>
<feature type="region of interest" description="Disordered" evidence="1">
    <location>
        <begin position="181"/>
        <end position="237"/>
    </location>
</feature>
<feature type="compositionally biased region" description="Low complexity" evidence="1">
    <location>
        <begin position="222"/>
        <end position="233"/>
    </location>
</feature>
<evidence type="ECO:0000313" key="3">
    <source>
        <dbReference type="Proteomes" id="UP000799757"/>
    </source>
</evidence>
<dbReference type="EMBL" id="MU002396">
    <property type="protein sequence ID" value="KAF2786858.1"/>
    <property type="molecule type" value="Genomic_DNA"/>
</dbReference>
<sequence>MSQNLNTSRIVLAIQSTLAGIRNQRCGTVQVSAASKELLNAIKRSVNAAMRNTDDNQPDWRAQVLEPTTNDFPDAKNLTIGGQNGEHVLFISCVVLLGYEIIRQRGPSLSDIDDEFIVDMLVECLEDTEVLSSIETALEINYRKLSYSKLDVLTPLWMLSGHLKTAAGVIENRIDSTKLAPSSSIENAEGPCSSSANQDEISSQSTNTTDSTETDIDRTVGSRCSSSNTTPSSVDGPQPLSPSFTAFYRDVYVQVFLKPGCAHELDYATSFSHRNDMLTIHTFVGLSMLVEEGVTVSEISGARDTVSVHRENGTGYELDFTLVFPPGCSHCFSGVLSVEHRCEGTRWTKIETSIAVLFVGNGSHKIVATTSGGLTYVKNAYEVGNME</sequence>
<keyword evidence="3" id="KW-1185">Reference proteome</keyword>
<dbReference type="Proteomes" id="UP000799757">
    <property type="component" value="Unassembled WGS sequence"/>
</dbReference>
<feature type="compositionally biased region" description="Polar residues" evidence="1">
    <location>
        <begin position="181"/>
        <end position="211"/>
    </location>
</feature>
<protein>
    <submittedName>
        <fullName evidence="2">Uncharacterized protein</fullName>
    </submittedName>
</protein>
<proteinExistence type="predicted"/>
<gene>
    <name evidence="2" type="ORF">K505DRAFT_367872</name>
</gene>
<dbReference type="AlphaFoldDB" id="A0A6A6WSG0"/>
<organism evidence="2 3">
    <name type="scientific">Melanomma pulvis-pyrius CBS 109.77</name>
    <dbReference type="NCBI Taxonomy" id="1314802"/>
    <lineage>
        <taxon>Eukaryota</taxon>
        <taxon>Fungi</taxon>
        <taxon>Dikarya</taxon>
        <taxon>Ascomycota</taxon>
        <taxon>Pezizomycotina</taxon>
        <taxon>Dothideomycetes</taxon>
        <taxon>Pleosporomycetidae</taxon>
        <taxon>Pleosporales</taxon>
        <taxon>Melanommataceae</taxon>
        <taxon>Melanomma</taxon>
    </lineage>
</organism>
<evidence type="ECO:0000256" key="1">
    <source>
        <dbReference type="SAM" id="MobiDB-lite"/>
    </source>
</evidence>
<dbReference type="OrthoDB" id="3774289at2759"/>